<dbReference type="InterPro" id="IPR021958">
    <property type="entry name" value="DUF3575"/>
</dbReference>
<feature type="chain" id="PRO_5039236717" evidence="2">
    <location>
        <begin position="20"/>
        <end position="633"/>
    </location>
</feature>
<dbReference type="EMBL" id="SUYC01000004">
    <property type="protein sequence ID" value="MBE6270277.1"/>
    <property type="molecule type" value="Genomic_DNA"/>
</dbReference>
<dbReference type="AlphaFoldDB" id="A0A9D5P0P8"/>
<evidence type="ECO:0000256" key="1">
    <source>
        <dbReference type="SAM" id="MobiDB-lite"/>
    </source>
</evidence>
<proteinExistence type="predicted"/>
<feature type="compositionally biased region" description="Basic and acidic residues" evidence="1">
    <location>
        <begin position="614"/>
        <end position="633"/>
    </location>
</feature>
<reference evidence="3" key="1">
    <citation type="submission" date="2019-04" db="EMBL/GenBank/DDBJ databases">
        <title>Evolution of Biomass-Degrading Anaerobic Consortia Revealed by Metagenomics.</title>
        <authorList>
            <person name="Peng X."/>
        </authorList>
    </citation>
    <scope>NUCLEOTIDE SEQUENCE</scope>
    <source>
        <strain evidence="3">SIG140</strain>
    </source>
</reference>
<keyword evidence="2" id="KW-0732">Signal</keyword>
<feature type="compositionally biased region" description="Basic and acidic residues" evidence="1">
    <location>
        <begin position="583"/>
        <end position="604"/>
    </location>
</feature>
<feature type="signal peptide" evidence="2">
    <location>
        <begin position="1"/>
        <end position="19"/>
    </location>
</feature>
<name>A0A9D5P0P8_XYLRU</name>
<dbReference type="Proteomes" id="UP000806522">
    <property type="component" value="Unassembled WGS sequence"/>
</dbReference>
<evidence type="ECO:0000313" key="4">
    <source>
        <dbReference type="Proteomes" id="UP000806522"/>
    </source>
</evidence>
<feature type="region of interest" description="Disordered" evidence="1">
    <location>
        <begin position="583"/>
        <end position="633"/>
    </location>
</feature>
<sequence>MFRYILILMLMLMPEWAVADARNGAEVCVEDTLTIRFRLDSIRIDMDYADNRAAWGVFEKTFMEHFADANPRTLQLDIYSGASPEGPANHNLWLGENRGQAIRWLVRQQLPGRVGSIIVHNEGARWEGLFEAIAASDEPWRDEALHIITMPATLDGTLRDHRETKLRSLWGGTAWPVLRDKYLAPLRSGATAILSWRERSDTVVVRDTVMMAAPQLLPSIIFADADGSLRRMSDSTEVAPPVVARNPKLRQPVWIARTNLPLLGFGGTPNLQLEFSLGHKDKWSFNIEGWWSWWVFSRNAYANEMIYGSIELRRWLGRRWRRHTLSGWHLGLAVGGGYGDLEWKSKGYQAEVYSGFLNFGYQGRFGKRKQWAFDMGIGLGYAYVPYRRYDGSTLFPVGREERYDDHLMWQETRRFNWIGTPHFNISIGYVFNQKDAAYKRRRAVARDAARNAVLHRRDIVMARERYERDSIKVAQKQRLKEIELLPRQERRQAMAQFELEQRELKERQRQEHRDAKYIARISKHQAKLVARETKAQTRAERDSMRSELKAAKQYWKTLTPAERRAAKQAVKADERMARQYERQARLSQKEARRQAKQARKEARIRSRIAARHQKNLDRMRFDMEKADSKYHIK</sequence>
<gene>
    <name evidence="3" type="ORF">E7101_04930</name>
</gene>
<comment type="caution">
    <text evidence="3">The sequence shown here is derived from an EMBL/GenBank/DDBJ whole genome shotgun (WGS) entry which is preliminary data.</text>
</comment>
<evidence type="ECO:0000256" key="2">
    <source>
        <dbReference type="SAM" id="SignalP"/>
    </source>
</evidence>
<protein>
    <submittedName>
        <fullName evidence="3">DUF3575 domain-containing protein</fullName>
    </submittedName>
</protein>
<accession>A0A9D5P0P8</accession>
<dbReference type="Pfam" id="PF12099">
    <property type="entry name" value="DUF3575"/>
    <property type="match status" value="1"/>
</dbReference>
<evidence type="ECO:0000313" key="3">
    <source>
        <dbReference type="EMBL" id="MBE6270277.1"/>
    </source>
</evidence>
<organism evidence="3 4">
    <name type="scientific">Xylanibacter ruminicola</name>
    <name type="common">Prevotella ruminicola</name>
    <dbReference type="NCBI Taxonomy" id="839"/>
    <lineage>
        <taxon>Bacteria</taxon>
        <taxon>Pseudomonadati</taxon>
        <taxon>Bacteroidota</taxon>
        <taxon>Bacteroidia</taxon>
        <taxon>Bacteroidales</taxon>
        <taxon>Prevotellaceae</taxon>
        <taxon>Xylanibacter</taxon>
    </lineage>
</organism>